<evidence type="ECO:0000256" key="6">
    <source>
        <dbReference type="ARBA" id="ARBA00023136"/>
    </source>
</evidence>
<evidence type="ECO:0000313" key="12">
    <source>
        <dbReference type="Proteomes" id="UP000374630"/>
    </source>
</evidence>
<dbReference type="Pfam" id="PF00528">
    <property type="entry name" value="BPD_transp_1"/>
    <property type="match status" value="1"/>
</dbReference>
<reference evidence="11 12" key="1">
    <citation type="journal article" date="2019" name="Syst. Appl. Microbiol.">
        <title>Characterization of Bifidobacterium species in feaces of the Egyptian fruit bat: Description of B. vespertilionis sp. nov. and B. rousetti sp. nov.</title>
        <authorList>
            <person name="Modesto M."/>
            <person name="Satti M."/>
            <person name="Watanabe K."/>
            <person name="Puglisi E."/>
            <person name="Morelli L."/>
            <person name="Huang C.-H."/>
            <person name="Liou J.-S."/>
            <person name="Miyashita M."/>
            <person name="Tamura T."/>
            <person name="Saito S."/>
            <person name="Mori K."/>
            <person name="Huang L."/>
            <person name="Sciavilla P."/>
            <person name="Sandri C."/>
            <person name="Spiezio C."/>
            <person name="Vitali F."/>
            <person name="Cavalieri D."/>
            <person name="Perpetuini G."/>
            <person name="Tofalo R."/>
            <person name="Bonetti A."/>
            <person name="Arita M."/>
            <person name="Mattarelli P."/>
        </authorList>
    </citation>
    <scope>NUCLEOTIDE SEQUENCE [LARGE SCALE GENOMIC DNA]</scope>
    <source>
        <strain evidence="9 12">RST16</strain>
        <strain evidence="10 11">RST8</strain>
    </source>
</reference>
<feature type="transmembrane region" description="Helical" evidence="7">
    <location>
        <begin position="96"/>
        <end position="118"/>
    </location>
</feature>
<dbReference type="GO" id="GO:0005886">
    <property type="term" value="C:plasma membrane"/>
    <property type="evidence" value="ECO:0007669"/>
    <property type="project" value="UniProtKB-SubCell"/>
</dbReference>
<feature type="domain" description="ABC transmembrane type-1" evidence="8">
    <location>
        <begin position="90"/>
        <end position="300"/>
    </location>
</feature>
<dbReference type="GO" id="GO:0055085">
    <property type="term" value="P:transmembrane transport"/>
    <property type="evidence" value="ECO:0007669"/>
    <property type="project" value="InterPro"/>
</dbReference>
<dbReference type="SUPFAM" id="SSF161098">
    <property type="entry name" value="MetI-like"/>
    <property type="match status" value="1"/>
</dbReference>
<evidence type="ECO:0000256" key="4">
    <source>
        <dbReference type="ARBA" id="ARBA00022692"/>
    </source>
</evidence>
<keyword evidence="2 7" id="KW-0813">Transport</keyword>
<evidence type="ECO:0000256" key="2">
    <source>
        <dbReference type="ARBA" id="ARBA00022448"/>
    </source>
</evidence>
<evidence type="ECO:0000256" key="5">
    <source>
        <dbReference type="ARBA" id="ARBA00022989"/>
    </source>
</evidence>
<feature type="transmembrane region" description="Helical" evidence="7">
    <location>
        <begin position="279"/>
        <end position="304"/>
    </location>
</feature>
<comment type="similarity">
    <text evidence="7">Belongs to the binding-protein-dependent transport system permease family.</text>
</comment>
<dbReference type="InterPro" id="IPR000515">
    <property type="entry name" value="MetI-like"/>
</dbReference>
<evidence type="ECO:0000256" key="7">
    <source>
        <dbReference type="RuleBase" id="RU363032"/>
    </source>
</evidence>
<evidence type="ECO:0000259" key="8">
    <source>
        <dbReference type="PROSITE" id="PS50928"/>
    </source>
</evidence>
<dbReference type="PANTHER" id="PTHR43227:SF11">
    <property type="entry name" value="BLL4140 PROTEIN"/>
    <property type="match status" value="1"/>
</dbReference>
<feature type="transmembrane region" description="Helical" evidence="7">
    <location>
        <begin position="218"/>
        <end position="237"/>
    </location>
</feature>
<evidence type="ECO:0000256" key="3">
    <source>
        <dbReference type="ARBA" id="ARBA00022475"/>
    </source>
</evidence>
<protein>
    <submittedName>
        <fullName evidence="10">Sugar ABC transporter permease</fullName>
    </submittedName>
</protein>
<organism evidence="10 11">
    <name type="scientific">Bifidobacterium vespertilionis</name>
    <dbReference type="NCBI Taxonomy" id="2562524"/>
    <lineage>
        <taxon>Bacteria</taxon>
        <taxon>Bacillati</taxon>
        <taxon>Actinomycetota</taxon>
        <taxon>Actinomycetes</taxon>
        <taxon>Bifidobacteriales</taxon>
        <taxon>Bifidobacteriaceae</taxon>
        <taxon>Bifidobacterium</taxon>
    </lineage>
</organism>
<keyword evidence="6 7" id="KW-0472">Membrane</keyword>
<name>A0A5J5DX34_9BIFI</name>
<keyword evidence="3" id="KW-1003">Cell membrane</keyword>
<feature type="transmembrane region" description="Helical" evidence="7">
    <location>
        <begin position="176"/>
        <end position="197"/>
    </location>
</feature>
<dbReference type="EMBL" id="RZNZ01000004">
    <property type="protein sequence ID" value="KAA8821441.1"/>
    <property type="molecule type" value="Genomic_DNA"/>
</dbReference>
<dbReference type="Proteomes" id="UP000345527">
    <property type="component" value="Unassembled WGS sequence"/>
</dbReference>
<keyword evidence="12" id="KW-1185">Reference proteome</keyword>
<dbReference type="CDD" id="cd06261">
    <property type="entry name" value="TM_PBP2"/>
    <property type="match status" value="1"/>
</dbReference>
<dbReference type="Gene3D" id="1.10.3720.10">
    <property type="entry name" value="MetI-like"/>
    <property type="match status" value="1"/>
</dbReference>
<gene>
    <name evidence="10" type="ORF">EM848_02260</name>
    <name evidence="9" type="ORF">EMO90_04240</name>
</gene>
<accession>A0A5J5DX34</accession>
<dbReference type="PROSITE" id="PS50928">
    <property type="entry name" value="ABC_TM1"/>
    <property type="match status" value="1"/>
</dbReference>
<keyword evidence="5 7" id="KW-1133">Transmembrane helix</keyword>
<dbReference type="InterPro" id="IPR035906">
    <property type="entry name" value="MetI-like_sf"/>
</dbReference>
<feature type="transmembrane region" description="Helical" evidence="7">
    <location>
        <begin position="130"/>
        <end position="150"/>
    </location>
</feature>
<comment type="subcellular location">
    <subcellularLocation>
        <location evidence="1 7">Cell membrane</location>
        <topology evidence="1 7">Multi-pass membrane protein</topology>
    </subcellularLocation>
</comment>
<evidence type="ECO:0000313" key="11">
    <source>
        <dbReference type="Proteomes" id="UP000345527"/>
    </source>
</evidence>
<evidence type="ECO:0000256" key="1">
    <source>
        <dbReference type="ARBA" id="ARBA00004651"/>
    </source>
</evidence>
<feature type="transmembrane region" description="Helical" evidence="7">
    <location>
        <begin position="29"/>
        <end position="49"/>
    </location>
</feature>
<comment type="caution">
    <text evidence="10">The sequence shown here is derived from an EMBL/GenBank/DDBJ whole genome shotgun (WGS) entry which is preliminary data.</text>
</comment>
<evidence type="ECO:0000313" key="10">
    <source>
        <dbReference type="EMBL" id="KAA8824383.1"/>
    </source>
</evidence>
<dbReference type="InterPro" id="IPR050809">
    <property type="entry name" value="UgpAE/MalFG_permease"/>
</dbReference>
<dbReference type="Proteomes" id="UP000374630">
    <property type="component" value="Unassembled WGS sequence"/>
</dbReference>
<proteinExistence type="inferred from homology"/>
<dbReference type="PANTHER" id="PTHR43227">
    <property type="entry name" value="BLL4140 PROTEIN"/>
    <property type="match status" value="1"/>
</dbReference>
<keyword evidence="4 7" id="KW-0812">Transmembrane</keyword>
<evidence type="ECO:0000313" key="9">
    <source>
        <dbReference type="EMBL" id="KAA8821441.1"/>
    </source>
</evidence>
<dbReference type="OrthoDB" id="9785836at2"/>
<dbReference type="AlphaFoldDB" id="A0A5J5DX34"/>
<dbReference type="EMBL" id="RZOA01000003">
    <property type="protein sequence ID" value="KAA8824383.1"/>
    <property type="molecule type" value="Genomic_DNA"/>
</dbReference>
<sequence length="313" mass="35455">MMSGEIPDNDAIKRSRPLPVRIMGHFRSYWQLWLMFIPAVVFVFIFHYIPLYGLQLAFRKNSRSGGFDGDWVGFKYFEQFFSSPNFVQTLTNTVRISLWSLVMGFFAPIILALLLNQLAGKKIKGFIQTITYMPHFISMVVIVTMLTIFLDPKSGFIGRVAGPDNLLNIEAWFTPLYWLSGIWQGMGWGSIIYLAALSGVDTSLYEAAKMDGASRLQLIRYVDIPTILPTSIILLIMDMGKVLNVGFEKVYLMQNPFNMQVSEVISTYTYKIGILSSQFSYATAIGLFNTVINLCFVLAANWIARRASDVSIF</sequence>